<dbReference type="PANTHER" id="PTHR14186:SF19">
    <property type="entry name" value="INSULIN-LIKE GROWTH FACTOR-BINDING PROTEIN 7"/>
    <property type="match status" value="1"/>
</dbReference>
<dbReference type="Gene3D" id="4.10.40.20">
    <property type="match status" value="1"/>
</dbReference>
<keyword evidence="2" id="KW-0964">Secreted</keyword>
<dbReference type="PANTHER" id="PTHR14186">
    <property type="entry name" value="INSULIN-LIKE GROWTH FACTOR BINDING PROTEIN-RELATED"/>
    <property type="match status" value="1"/>
</dbReference>
<evidence type="ECO:0000313" key="7">
    <source>
        <dbReference type="EMBL" id="SNX34791.1"/>
    </source>
</evidence>
<dbReference type="InterPro" id="IPR000867">
    <property type="entry name" value="IGFBP-like"/>
</dbReference>
<dbReference type="PROSITE" id="PS51323">
    <property type="entry name" value="IGFBP_N_2"/>
    <property type="match status" value="1"/>
</dbReference>
<evidence type="ECO:0000256" key="1">
    <source>
        <dbReference type="ARBA" id="ARBA00004613"/>
    </source>
</evidence>
<dbReference type="GO" id="GO:0009966">
    <property type="term" value="P:regulation of signal transduction"/>
    <property type="evidence" value="ECO:0007669"/>
    <property type="project" value="TreeGrafter"/>
</dbReference>
<dbReference type="InterPro" id="IPR011390">
    <property type="entry name" value="IGFBP_rP_mac25"/>
</dbReference>
<protein>
    <submittedName>
        <fullName evidence="7">U118-Liphistoxin-Lth1a_1</fullName>
    </submittedName>
</protein>
<feature type="signal peptide" evidence="5">
    <location>
        <begin position="1"/>
        <end position="15"/>
    </location>
</feature>
<evidence type="ECO:0000256" key="5">
    <source>
        <dbReference type="SAM" id="SignalP"/>
    </source>
</evidence>
<dbReference type="SUPFAM" id="SSF57184">
    <property type="entry name" value="Growth factor receptor domain"/>
    <property type="match status" value="1"/>
</dbReference>
<dbReference type="AlphaFoldDB" id="A0A4Q8K634"/>
<accession>A0A4Q8K634</accession>
<proteinExistence type="predicted"/>
<dbReference type="GO" id="GO:0005520">
    <property type="term" value="F:insulin-like growth factor binding"/>
    <property type="evidence" value="ECO:0007669"/>
    <property type="project" value="InterPro"/>
</dbReference>
<dbReference type="EMBL" id="HAHM01000195">
    <property type="protein sequence ID" value="SNX34791.1"/>
    <property type="molecule type" value="Transcribed_RNA"/>
</dbReference>
<evidence type="ECO:0000259" key="6">
    <source>
        <dbReference type="PROSITE" id="PS51323"/>
    </source>
</evidence>
<feature type="chain" id="PRO_5020544322" evidence="5">
    <location>
        <begin position="16"/>
        <end position="110"/>
    </location>
</feature>
<organism evidence="7">
    <name type="scientific">Liphistius thaleban</name>
    <dbReference type="NCBI Taxonomy" id="1905330"/>
    <lineage>
        <taxon>Eukaryota</taxon>
        <taxon>Metazoa</taxon>
        <taxon>Ecdysozoa</taxon>
        <taxon>Arthropoda</taxon>
        <taxon>Chelicerata</taxon>
        <taxon>Arachnida</taxon>
        <taxon>Araneae</taxon>
        <taxon>Mesothelae</taxon>
        <taxon>Liphistiidae</taxon>
        <taxon>Liphistius</taxon>
    </lineage>
</organism>
<feature type="domain" description="IGFBP N-terminal" evidence="6">
    <location>
        <begin position="35"/>
        <end position="110"/>
    </location>
</feature>
<dbReference type="Pfam" id="PF00219">
    <property type="entry name" value="IGFBP"/>
    <property type="match status" value="1"/>
</dbReference>
<evidence type="ECO:0000256" key="3">
    <source>
        <dbReference type="ARBA" id="ARBA00022729"/>
    </source>
</evidence>
<sequence>MWTAIAFILVASITAAPTSEDIDEDIEEDIVDDIEEVLCRDFPCNKYPCPNTRDCEFGIVRDVCECCDTCAKGPGDQCGGLFNHAGTCREDLQCSPHPKYNQLPGQCEFR</sequence>
<dbReference type="GO" id="GO:0005576">
    <property type="term" value="C:extracellular region"/>
    <property type="evidence" value="ECO:0007669"/>
    <property type="project" value="UniProtKB-SubCell"/>
</dbReference>
<evidence type="ECO:0000256" key="2">
    <source>
        <dbReference type="ARBA" id="ARBA00022525"/>
    </source>
</evidence>
<keyword evidence="4" id="KW-1015">Disulfide bond</keyword>
<evidence type="ECO:0000256" key="4">
    <source>
        <dbReference type="ARBA" id="ARBA00023157"/>
    </source>
</evidence>
<name>A0A4Q8K634_9ARAC</name>
<reference evidence="7" key="1">
    <citation type="submission" date="2017-05" db="EMBL/GenBank/DDBJ databases">
        <authorList>
            <person name="QRISCLOUD D."/>
        </authorList>
    </citation>
    <scope>NUCLEOTIDE SEQUENCE</scope>
</reference>
<keyword evidence="3 5" id="KW-0732">Signal</keyword>
<reference evidence="7" key="2">
    <citation type="submission" date="2019-05" db="EMBL/GenBank/DDBJ databases">
        <title>Unravelling the molecular evolution of spider venoms.</title>
        <authorList>
            <person name="Pineda S."/>
        </authorList>
    </citation>
    <scope>NUCLEOTIDE SEQUENCE</scope>
</reference>
<comment type="subcellular location">
    <subcellularLocation>
        <location evidence="1">Secreted</location>
    </subcellularLocation>
</comment>
<dbReference type="InterPro" id="IPR009030">
    <property type="entry name" value="Growth_fac_rcpt_cys_sf"/>
</dbReference>
<dbReference type="GO" id="GO:0001558">
    <property type="term" value="P:regulation of cell growth"/>
    <property type="evidence" value="ECO:0007669"/>
    <property type="project" value="InterPro"/>
</dbReference>